<keyword evidence="10 19" id="KW-0812">Transmembrane</keyword>
<evidence type="ECO:0000256" key="7">
    <source>
        <dbReference type="ARBA" id="ARBA00022475"/>
    </source>
</evidence>
<comment type="function">
    <text evidence="14 19">Joins adenosylcobinamide-GDP and alpha-ribazole to generate adenosylcobalamin (Ado-cobalamin). Also synthesizes adenosylcobalamin 5'-phosphate from adenosylcobinamide-GDP and alpha-ribazole 5'-phosphate.</text>
</comment>
<evidence type="ECO:0000256" key="9">
    <source>
        <dbReference type="ARBA" id="ARBA00022679"/>
    </source>
</evidence>
<evidence type="ECO:0000256" key="2">
    <source>
        <dbReference type="ARBA" id="ARBA00004651"/>
    </source>
</evidence>
<keyword evidence="21" id="KW-1185">Reference proteome</keyword>
<feature type="transmembrane region" description="Helical" evidence="19">
    <location>
        <begin position="203"/>
        <end position="222"/>
    </location>
</feature>
<evidence type="ECO:0000313" key="20">
    <source>
        <dbReference type="EMBL" id="GAA6146449.1"/>
    </source>
</evidence>
<evidence type="ECO:0000256" key="17">
    <source>
        <dbReference type="ARBA" id="ARBA00048623"/>
    </source>
</evidence>
<comment type="similarity">
    <text evidence="4 19">Belongs to the CobS family.</text>
</comment>
<keyword evidence="11 19" id="KW-0460">Magnesium</keyword>
<feature type="transmembrane region" description="Helical" evidence="19">
    <location>
        <begin position="113"/>
        <end position="133"/>
    </location>
</feature>
<evidence type="ECO:0000256" key="18">
    <source>
        <dbReference type="ARBA" id="ARBA00049504"/>
    </source>
</evidence>
<keyword evidence="12 19" id="KW-1133">Transmembrane helix</keyword>
<evidence type="ECO:0000256" key="19">
    <source>
        <dbReference type="HAMAP-Rule" id="MF_00719"/>
    </source>
</evidence>
<evidence type="ECO:0000256" key="11">
    <source>
        <dbReference type="ARBA" id="ARBA00022842"/>
    </source>
</evidence>
<comment type="catalytic activity">
    <reaction evidence="18 19">
        <text>alpha-ribazole 5'-phosphate + adenosylcob(III)inamide-GDP = adenosylcob(III)alamin 5'-phosphate + GMP + H(+)</text>
        <dbReference type="Rhea" id="RHEA:23560"/>
        <dbReference type="ChEBI" id="CHEBI:15378"/>
        <dbReference type="ChEBI" id="CHEBI:57918"/>
        <dbReference type="ChEBI" id="CHEBI:58115"/>
        <dbReference type="ChEBI" id="CHEBI:60487"/>
        <dbReference type="ChEBI" id="CHEBI:60493"/>
        <dbReference type="EC" id="2.7.8.26"/>
    </reaction>
</comment>
<evidence type="ECO:0000256" key="5">
    <source>
        <dbReference type="ARBA" id="ARBA00013200"/>
    </source>
</evidence>
<comment type="cofactor">
    <cofactor evidence="1 19">
        <name>Mg(2+)</name>
        <dbReference type="ChEBI" id="CHEBI:18420"/>
    </cofactor>
</comment>
<dbReference type="EMBL" id="BAABWH010000007">
    <property type="protein sequence ID" value="GAA6146449.1"/>
    <property type="molecule type" value="Genomic_DNA"/>
</dbReference>
<evidence type="ECO:0000256" key="13">
    <source>
        <dbReference type="ARBA" id="ARBA00023136"/>
    </source>
</evidence>
<evidence type="ECO:0000256" key="8">
    <source>
        <dbReference type="ARBA" id="ARBA00022573"/>
    </source>
</evidence>
<sequence length="257" mass="27377">MNALRQQLNLWWIAVAFFTRIPVPSSVEFSQANLNRASRYFSAVGWLIGLICGAVLWALMLVFPQDVAVLLAMIVSLLLTGCFHEDGLADTCDGLGGGWTTEQKLRIMKDSRVGTYGAAALWVSLTLKFVLLSQLLEPVLALIIAHPLSRIIPTLFIAVMPYVSDSDTSKAKPLAESGSWVDTAIAVGIGSCALLLVPEDSSGAVMLLAVLLVVGVLSFLFLKKQLGGFTGDALGAVQQVSELALYLAMIPIIGSVG</sequence>
<proteinExistence type="inferred from homology"/>
<dbReference type="RefSeq" id="WP_353295670.1">
    <property type="nucleotide sequence ID" value="NZ_BAABWH010000007.1"/>
</dbReference>
<dbReference type="HAMAP" id="MF_00719">
    <property type="entry name" value="CobS"/>
    <property type="match status" value="1"/>
</dbReference>
<name>A0ABQ0A240_9GAMM</name>
<protein>
    <recommendedName>
        <fullName evidence="6 19">Adenosylcobinamide-GDP ribazoletransferase</fullName>
        <ecNumber evidence="5 19">2.7.8.26</ecNumber>
    </recommendedName>
    <alternativeName>
        <fullName evidence="16 19">Cobalamin synthase</fullName>
    </alternativeName>
    <alternativeName>
        <fullName evidence="15 19">Cobalamin-5'-phosphate synthase</fullName>
    </alternativeName>
</protein>
<dbReference type="EC" id="2.7.8.26" evidence="5 19"/>
<organism evidence="20 21">
    <name type="scientific">Thalassolituus maritimus</name>
    <dbReference type="NCBI Taxonomy" id="484498"/>
    <lineage>
        <taxon>Bacteria</taxon>
        <taxon>Pseudomonadati</taxon>
        <taxon>Pseudomonadota</taxon>
        <taxon>Gammaproteobacteria</taxon>
        <taxon>Oceanospirillales</taxon>
        <taxon>Oceanospirillaceae</taxon>
        <taxon>Thalassolituus</taxon>
    </lineage>
</organism>
<evidence type="ECO:0000256" key="16">
    <source>
        <dbReference type="ARBA" id="ARBA00032853"/>
    </source>
</evidence>
<accession>A0ABQ0A240</accession>
<evidence type="ECO:0000256" key="10">
    <source>
        <dbReference type="ARBA" id="ARBA00022692"/>
    </source>
</evidence>
<reference evidence="20 21" key="1">
    <citation type="submission" date="2024-04" db="EMBL/GenBank/DDBJ databases">
        <title>Draft genome sequence of Thalassolituus maritimus NBRC 116585.</title>
        <authorList>
            <person name="Miyakawa T."/>
            <person name="Kusuya Y."/>
            <person name="Miura T."/>
        </authorList>
    </citation>
    <scope>NUCLEOTIDE SEQUENCE [LARGE SCALE GENOMIC DNA]</scope>
    <source>
        <strain evidence="20 21">5NW40-0001</strain>
    </source>
</reference>
<comment type="catalytic activity">
    <reaction evidence="17 19">
        <text>alpha-ribazole + adenosylcob(III)inamide-GDP = adenosylcob(III)alamin + GMP + H(+)</text>
        <dbReference type="Rhea" id="RHEA:16049"/>
        <dbReference type="ChEBI" id="CHEBI:10329"/>
        <dbReference type="ChEBI" id="CHEBI:15378"/>
        <dbReference type="ChEBI" id="CHEBI:18408"/>
        <dbReference type="ChEBI" id="CHEBI:58115"/>
        <dbReference type="ChEBI" id="CHEBI:60487"/>
        <dbReference type="EC" id="2.7.8.26"/>
    </reaction>
</comment>
<dbReference type="PANTHER" id="PTHR34148:SF1">
    <property type="entry name" value="ADENOSYLCOBINAMIDE-GDP RIBAZOLETRANSFERASE"/>
    <property type="match status" value="1"/>
</dbReference>
<dbReference type="PANTHER" id="PTHR34148">
    <property type="entry name" value="ADENOSYLCOBINAMIDE-GDP RIBAZOLETRANSFERASE"/>
    <property type="match status" value="1"/>
</dbReference>
<comment type="caution">
    <text evidence="20">The sequence shown here is derived from an EMBL/GenBank/DDBJ whole genome shotgun (WGS) entry which is preliminary data.</text>
</comment>
<evidence type="ECO:0000256" key="15">
    <source>
        <dbReference type="ARBA" id="ARBA00032605"/>
    </source>
</evidence>
<gene>
    <name evidence="19" type="primary">cobS</name>
    <name evidence="20" type="ORF">NBRC116585_25670</name>
</gene>
<evidence type="ECO:0000313" key="21">
    <source>
        <dbReference type="Proteomes" id="UP001481413"/>
    </source>
</evidence>
<dbReference type="Proteomes" id="UP001481413">
    <property type="component" value="Unassembled WGS sequence"/>
</dbReference>
<comment type="subcellular location">
    <subcellularLocation>
        <location evidence="2 19">Cell membrane</location>
        <topology evidence="2 19">Multi-pass membrane protein</topology>
    </subcellularLocation>
</comment>
<evidence type="ECO:0000256" key="12">
    <source>
        <dbReference type="ARBA" id="ARBA00022989"/>
    </source>
</evidence>
<evidence type="ECO:0000256" key="3">
    <source>
        <dbReference type="ARBA" id="ARBA00004663"/>
    </source>
</evidence>
<keyword evidence="13 19" id="KW-0472">Membrane</keyword>
<keyword evidence="7 19" id="KW-1003">Cell membrane</keyword>
<keyword evidence="8 19" id="KW-0169">Cobalamin biosynthesis</keyword>
<dbReference type="Pfam" id="PF02654">
    <property type="entry name" value="CobS"/>
    <property type="match status" value="1"/>
</dbReference>
<comment type="pathway">
    <text evidence="3 19">Cofactor biosynthesis; adenosylcobalamin biosynthesis; adenosylcobalamin from cob(II)yrinate a,c-diamide: step 7/7.</text>
</comment>
<feature type="transmembrane region" description="Helical" evidence="19">
    <location>
        <begin position="43"/>
        <end position="63"/>
    </location>
</feature>
<evidence type="ECO:0000256" key="6">
    <source>
        <dbReference type="ARBA" id="ARBA00015850"/>
    </source>
</evidence>
<dbReference type="NCBIfam" id="NF001277">
    <property type="entry name" value="PRK00235.1-3"/>
    <property type="match status" value="1"/>
</dbReference>
<evidence type="ECO:0000256" key="4">
    <source>
        <dbReference type="ARBA" id="ARBA00010561"/>
    </source>
</evidence>
<keyword evidence="9 19" id="KW-0808">Transferase</keyword>
<dbReference type="NCBIfam" id="TIGR00317">
    <property type="entry name" value="cobS"/>
    <property type="match status" value="1"/>
</dbReference>
<dbReference type="InterPro" id="IPR003805">
    <property type="entry name" value="CobS"/>
</dbReference>
<feature type="transmembrane region" description="Helical" evidence="19">
    <location>
        <begin position="139"/>
        <end position="159"/>
    </location>
</feature>
<evidence type="ECO:0000256" key="1">
    <source>
        <dbReference type="ARBA" id="ARBA00001946"/>
    </source>
</evidence>
<evidence type="ECO:0000256" key="14">
    <source>
        <dbReference type="ARBA" id="ARBA00025228"/>
    </source>
</evidence>